<feature type="binding site" description="axial binding residue" evidence="5">
    <location>
        <position position="455"/>
    </location>
    <ligand>
        <name>heme</name>
        <dbReference type="ChEBI" id="CHEBI:30413"/>
    </ligand>
    <ligandPart>
        <name>Fe</name>
        <dbReference type="ChEBI" id="CHEBI:18248"/>
    </ligandPart>
</feature>
<evidence type="ECO:0000256" key="4">
    <source>
        <dbReference type="ARBA" id="ARBA00023004"/>
    </source>
</evidence>
<evidence type="ECO:0000313" key="8">
    <source>
        <dbReference type="Proteomes" id="UP000277212"/>
    </source>
</evidence>
<dbReference type="Pfam" id="PF00067">
    <property type="entry name" value="p450"/>
    <property type="match status" value="1"/>
</dbReference>
<dbReference type="PRINTS" id="PR00463">
    <property type="entry name" value="EP450I"/>
</dbReference>
<dbReference type="InterPro" id="IPR002401">
    <property type="entry name" value="Cyt_P450_E_grp-I"/>
</dbReference>
<name>A0A3M2SHN3_9HYPO</name>
<proteinExistence type="inferred from homology"/>
<keyword evidence="5" id="KW-0349">Heme</keyword>
<evidence type="ECO:0000256" key="5">
    <source>
        <dbReference type="PIRSR" id="PIRSR602401-1"/>
    </source>
</evidence>
<reference evidence="7 8" key="1">
    <citation type="submission" date="2017-06" db="EMBL/GenBank/DDBJ databases">
        <title>Comparative genomic analysis of Ambrosia Fusariam Clade fungi.</title>
        <authorList>
            <person name="Stajich J.E."/>
            <person name="Carrillo J."/>
            <person name="Kijimoto T."/>
            <person name="Eskalen A."/>
            <person name="O'Donnell K."/>
            <person name="Kasson M."/>
        </authorList>
    </citation>
    <scope>NUCLEOTIDE SEQUENCE [LARGE SCALE GENOMIC DNA]</scope>
    <source>
        <strain evidence="7">UCR3666</strain>
    </source>
</reference>
<dbReference type="Proteomes" id="UP000277212">
    <property type="component" value="Unassembled WGS sequence"/>
</dbReference>
<dbReference type="GO" id="GO:0020037">
    <property type="term" value="F:heme binding"/>
    <property type="evidence" value="ECO:0007669"/>
    <property type="project" value="InterPro"/>
</dbReference>
<dbReference type="PRINTS" id="PR00385">
    <property type="entry name" value="P450"/>
</dbReference>
<keyword evidence="6" id="KW-1133">Transmembrane helix</keyword>
<dbReference type="STRING" id="2010991.A0A3M2SHN3"/>
<evidence type="ECO:0000256" key="1">
    <source>
        <dbReference type="ARBA" id="ARBA00010617"/>
    </source>
</evidence>
<dbReference type="PANTHER" id="PTHR46300:SF9">
    <property type="entry name" value="P450, PUTATIVE-RELATED"/>
    <property type="match status" value="1"/>
</dbReference>
<keyword evidence="2 5" id="KW-0479">Metal-binding</keyword>
<keyword evidence="4 5" id="KW-0408">Iron</keyword>
<dbReference type="GO" id="GO:0016705">
    <property type="term" value="F:oxidoreductase activity, acting on paired donors, with incorporation or reduction of molecular oxygen"/>
    <property type="evidence" value="ECO:0007669"/>
    <property type="project" value="InterPro"/>
</dbReference>
<keyword evidence="6" id="KW-0812">Transmembrane</keyword>
<evidence type="ECO:0000256" key="6">
    <source>
        <dbReference type="SAM" id="Phobius"/>
    </source>
</evidence>
<comment type="caution">
    <text evidence="7">The sequence shown here is derived from an EMBL/GenBank/DDBJ whole genome shotgun (WGS) entry which is preliminary data.</text>
</comment>
<dbReference type="InterPro" id="IPR036396">
    <property type="entry name" value="Cyt_P450_sf"/>
</dbReference>
<evidence type="ECO:0000313" key="7">
    <source>
        <dbReference type="EMBL" id="RMJ17048.1"/>
    </source>
</evidence>
<keyword evidence="8" id="KW-1185">Reference proteome</keyword>
<comment type="cofactor">
    <cofactor evidence="5">
        <name>heme</name>
        <dbReference type="ChEBI" id="CHEBI:30413"/>
    </cofactor>
</comment>
<dbReference type="InterPro" id="IPR001128">
    <property type="entry name" value="Cyt_P450"/>
</dbReference>
<organism evidence="7 8">
    <name type="scientific">Fusarium kuroshium</name>
    <dbReference type="NCBI Taxonomy" id="2010991"/>
    <lineage>
        <taxon>Eukaryota</taxon>
        <taxon>Fungi</taxon>
        <taxon>Dikarya</taxon>
        <taxon>Ascomycota</taxon>
        <taxon>Pezizomycotina</taxon>
        <taxon>Sordariomycetes</taxon>
        <taxon>Hypocreomycetidae</taxon>
        <taxon>Hypocreales</taxon>
        <taxon>Nectriaceae</taxon>
        <taxon>Fusarium</taxon>
        <taxon>Fusarium solani species complex</taxon>
    </lineage>
</organism>
<evidence type="ECO:0000256" key="2">
    <source>
        <dbReference type="ARBA" id="ARBA00022723"/>
    </source>
</evidence>
<dbReference type="InterPro" id="IPR050364">
    <property type="entry name" value="Cytochrome_P450_fung"/>
</dbReference>
<dbReference type="GO" id="GO:0005506">
    <property type="term" value="F:iron ion binding"/>
    <property type="evidence" value="ECO:0007669"/>
    <property type="project" value="InterPro"/>
</dbReference>
<protein>
    <recommendedName>
        <fullName evidence="9">Phenylacetate 2-hydroxylase</fullName>
    </recommendedName>
</protein>
<dbReference type="EMBL" id="NKUJ01000038">
    <property type="protein sequence ID" value="RMJ17048.1"/>
    <property type="molecule type" value="Genomic_DNA"/>
</dbReference>
<comment type="similarity">
    <text evidence="1">Belongs to the cytochrome P450 family.</text>
</comment>
<dbReference type="AlphaFoldDB" id="A0A3M2SHN3"/>
<dbReference type="OrthoDB" id="1055148at2759"/>
<dbReference type="GO" id="GO:0004497">
    <property type="term" value="F:monooxygenase activity"/>
    <property type="evidence" value="ECO:0007669"/>
    <property type="project" value="InterPro"/>
</dbReference>
<feature type="transmembrane region" description="Helical" evidence="6">
    <location>
        <begin position="12"/>
        <end position="34"/>
    </location>
</feature>
<evidence type="ECO:0000256" key="3">
    <source>
        <dbReference type="ARBA" id="ARBA00023002"/>
    </source>
</evidence>
<sequence>MDLVTLSGSPMVLAPLGLFAAVSVLLLVYVNFFYVDFAKIKGIPEIPGGETLAGHLYQLGDDHATTAATWAAKYGWPVYQFRMGCRRVIMLNSFESAREWLVKNQSATIDRPWFYTFHGIVSKTSAATIGTSPWNERTKKQRRVVGSFTTGPSIKKMNKMLDMETCAVISRIYYDSQNAVDGISPHVYQKRLALNLMIMFCYGTRFNSVQDPMLLQILKDAKTIASFRSTNSNPQDFIPHLRYVGKNQRMATAAEVRGRRDTWLAAMLNAVTSNLNRKRPGDKKCVAEMLLEDNQEGLTEMDIKTILGGLMSGGFETVYSTLIITIGILSTEAGQLIQEKAYQDIMNAYDSPQMAFDQCLLEEKSPYVLALVKEALRFYPPLKILPARQVYKAFSYEGANIPKGLLVYINTQAVNFDKRTYGPDADQFRPERWTDKANGIPPPYHFAFGAGARMCTAVNFSNRLLYAVFVRLILSFKMTPSKEMPPNTDPISYKEDPAASNAVASDFKIRFTPRNKEVIEGFLKNCHEGLTEFVTGDNAEPLLL</sequence>
<dbReference type="SUPFAM" id="SSF48264">
    <property type="entry name" value="Cytochrome P450"/>
    <property type="match status" value="1"/>
</dbReference>
<evidence type="ECO:0008006" key="9">
    <source>
        <dbReference type="Google" id="ProtNLM"/>
    </source>
</evidence>
<dbReference type="Gene3D" id="1.10.630.10">
    <property type="entry name" value="Cytochrome P450"/>
    <property type="match status" value="1"/>
</dbReference>
<dbReference type="PANTHER" id="PTHR46300">
    <property type="entry name" value="P450, PUTATIVE (EUROFUNG)-RELATED-RELATED"/>
    <property type="match status" value="1"/>
</dbReference>
<gene>
    <name evidence="7" type="ORF">CDV36_003248</name>
</gene>
<accession>A0A3M2SHN3</accession>
<keyword evidence="3" id="KW-0560">Oxidoreductase</keyword>
<keyword evidence="6" id="KW-0472">Membrane</keyword>